<proteinExistence type="predicted"/>
<dbReference type="Proteomes" id="UP001152797">
    <property type="component" value="Unassembled WGS sequence"/>
</dbReference>
<comment type="caution">
    <text evidence="1">The sequence shown here is derived from an EMBL/GenBank/DDBJ whole genome shotgun (WGS) entry which is preliminary data.</text>
</comment>
<dbReference type="PANTHER" id="PTHR12196:SF2">
    <property type="entry name" value="DIPHTHINE--AMMONIA LIGASE"/>
    <property type="match status" value="1"/>
</dbReference>
<dbReference type="InterPro" id="IPR030662">
    <property type="entry name" value="DPH6/MJ0570"/>
</dbReference>
<dbReference type="Gene3D" id="3.40.50.620">
    <property type="entry name" value="HUPs"/>
    <property type="match status" value="1"/>
</dbReference>
<reference evidence="1" key="1">
    <citation type="submission" date="2022-10" db="EMBL/GenBank/DDBJ databases">
        <authorList>
            <person name="Chen Y."/>
            <person name="Dougan E. K."/>
            <person name="Chan C."/>
            <person name="Rhodes N."/>
            <person name="Thang M."/>
        </authorList>
    </citation>
    <scope>NUCLEOTIDE SEQUENCE</scope>
</reference>
<dbReference type="EMBL" id="CAMXCT020001335">
    <property type="protein sequence ID" value="CAL1142477.1"/>
    <property type="molecule type" value="Genomic_DNA"/>
</dbReference>
<dbReference type="SUPFAM" id="SSF52402">
    <property type="entry name" value="Adenine nucleotide alpha hydrolases-like"/>
    <property type="match status" value="1"/>
</dbReference>
<evidence type="ECO:0000313" key="4">
    <source>
        <dbReference type="Proteomes" id="UP001152797"/>
    </source>
</evidence>
<keyword evidence="4" id="KW-1185">Reference proteome</keyword>
<dbReference type="PANTHER" id="PTHR12196">
    <property type="entry name" value="DOMAIN OF UNKNOWN FUNCTION 71 DUF71 -CONTAINING PROTEIN"/>
    <property type="match status" value="1"/>
</dbReference>
<dbReference type="GO" id="GO:0017178">
    <property type="term" value="F:diphthine-ammonia ligase activity"/>
    <property type="evidence" value="ECO:0007669"/>
    <property type="project" value="TreeGrafter"/>
</dbReference>
<dbReference type="InterPro" id="IPR014729">
    <property type="entry name" value="Rossmann-like_a/b/a_fold"/>
</dbReference>
<dbReference type="GO" id="GO:0017183">
    <property type="term" value="P:protein histidyl modification to diphthamide"/>
    <property type="evidence" value="ECO:0007669"/>
    <property type="project" value="TreeGrafter"/>
</dbReference>
<protein>
    <submittedName>
        <fullName evidence="3">Diphthine--ammonia ligase (ATP-bindin g domain-containing protein 4) (Diphthamide synthase) (Diphthamide synthetase) (Protein DPH6 homolog)</fullName>
    </submittedName>
</protein>
<organism evidence="1">
    <name type="scientific">Cladocopium goreaui</name>
    <dbReference type="NCBI Taxonomy" id="2562237"/>
    <lineage>
        <taxon>Eukaryota</taxon>
        <taxon>Sar</taxon>
        <taxon>Alveolata</taxon>
        <taxon>Dinophyceae</taxon>
        <taxon>Suessiales</taxon>
        <taxon>Symbiodiniaceae</taxon>
        <taxon>Cladocopium</taxon>
    </lineage>
</organism>
<sequence>MDSYMYQTVGSELVNSIAEAMELPLVRRNITGAPKNLENGSYVKSSGTVSKVFGGVPYCGWERSHYNIP</sequence>
<dbReference type="EMBL" id="CAMXCT010001335">
    <property type="protein sequence ID" value="CAI3989102.1"/>
    <property type="molecule type" value="Genomic_DNA"/>
</dbReference>
<keyword evidence="3" id="KW-0436">Ligase</keyword>
<reference evidence="2" key="2">
    <citation type="submission" date="2024-04" db="EMBL/GenBank/DDBJ databases">
        <authorList>
            <person name="Chen Y."/>
            <person name="Shah S."/>
            <person name="Dougan E. K."/>
            <person name="Thang M."/>
            <person name="Chan C."/>
        </authorList>
    </citation>
    <scope>NUCLEOTIDE SEQUENCE [LARGE SCALE GENOMIC DNA]</scope>
</reference>
<dbReference type="AlphaFoldDB" id="A0A9P1CBF6"/>
<accession>A0A9P1CBF6</accession>
<name>A0A9P1CBF6_9DINO</name>
<evidence type="ECO:0000313" key="2">
    <source>
        <dbReference type="EMBL" id="CAL1142477.1"/>
    </source>
</evidence>
<evidence type="ECO:0000313" key="1">
    <source>
        <dbReference type="EMBL" id="CAI3989102.1"/>
    </source>
</evidence>
<dbReference type="OrthoDB" id="686384at2759"/>
<evidence type="ECO:0000313" key="3">
    <source>
        <dbReference type="EMBL" id="CAL4776414.1"/>
    </source>
</evidence>
<dbReference type="EMBL" id="CAMXCT030001335">
    <property type="protein sequence ID" value="CAL4776414.1"/>
    <property type="molecule type" value="Genomic_DNA"/>
</dbReference>
<gene>
    <name evidence="1" type="ORF">C1SCF055_LOCUS16196</name>
</gene>